<evidence type="ECO:0000256" key="7">
    <source>
        <dbReference type="SAM" id="Phobius"/>
    </source>
</evidence>
<keyword evidence="2" id="KW-0813">Transport</keyword>
<evidence type="ECO:0000256" key="6">
    <source>
        <dbReference type="ARBA" id="ARBA00023136"/>
    </source>
</evidence>
<keyword evidence="6 7" id="KW-0472">Membrane</keyword>
<sequence length="132" mass="14727">MISSIVFAIALLGVGYLAWALAGDFWAVQLGNLLRSSASSIIWIKSTILLQHVSDRQYLGRLFALEVAFYTISNASSSYTVAAMLDFGFMRQKTICALLCGLSCVLFALWAYIKAKRRTTTVHQYQLIYSNK</sequence>
<evidence type="ECO:0000256" key="4">
    <source>
        <dbReference type="ARBA" id="ARBA00022692"/>
    </source>
</evidence>
<dbReference type="PANTHER" id="PTHR43266:SF2">
    <property type="entry name" value="MAJOR FACILITATOR SUPERFAMILY (MFS) PROFILE DOMAIN-CONTAINING PROTEIN"/>
    <property type="match status" value="1"/>
</dbReference>
<evidence type="ECO:0000256" key="1">
    <source>
        <dbReference type="ARBA" id="ARBA00004651"/>
    </source>
</evidence>
<accession>A0A7S2Z9V1</accession>
<name>A0A7S2Z9V1_9CHLO</name>
<feature type="transmembrane region" description="Helical" evidence="7">
    <location>
        <begin position="94"/>
        <end position="113"/>
    </location>
</feature>
<dbReference type="EMBL" id="HBHU01013878">
    <property type="protein sequence ID" value="CAE0028361.1"/>
    <property type="molecule type" value="Transcribed_RNA"/>
</dbReference>
<dbReference type="GO" id="GO:0005886">
    <property type="term" value="C:plasma membrane"/>
    <property type="evidence" value="ECO:0007669"/>
    <property type="project" value="UniProtKB-SubCell"/>
</dbReference>
<dbReference type="AlphaFoldDB" id="A0A7S2Z9V1"/>
<dbReference type="PANTHER" id="PTHR43266">
    <property type="entry name" value="MACROLIDE-EFFLUX PROTEIN"/>
    <property type="match status" value="1"/>
</dbReference>
<dbReference type="InterPro" id="IPR036259">
    <property type="entry name" value="MFS_trans_sf"/>
</dbReference>
<evidence type="ECO:0000313" key="8">
    <source>
        <dbReference type="EMBL" id="CAE0028361.1"/>
    </source>
</evidence>
<dbReference type="SUPFAM" id="SSF103473">
    <property type="entry name" value="MFS general substrate transporter"/>
    <property type="match status" value="1"/>
</dbReference>
<comment type="subcellular location">
    <subcellularLocation>
        <location evidence="1">Cell membrane</location>
        <topology evidence="1">Multi-pass membrane protein</topology>
    </subcellularLocation>
</comment>
<proteinExistence type="predicted"/>
<keyword evidence="3" id="KW-1003">Cell membrane</keyword>
<evidence type="ECO:0000256" key="3">
    <source>
        <dbReference type="ARBA" id="ARBA00022475"/>
    </source>
</evidence>
<protein>
    <submittedName>
        <fullName evidence="8">Uncharacterized protein</fullName>
    </submittedName>
</protein>
<evidence type="ECO:0000256" key="5">
    <source>
        <dbReference type="ARBA" id="ARBA00022989"/>
    </source>
</evidence>
<keyword evidence="4 7" id="KW-0812">Transmembrane</keyword>
<evidence type="ECO:0000256" key="2">
    <source>
        <dbReference type="ARBA" id="ARBA00022448"/>
    </source>
</evidence>
<keyword evidence="5 7" id="KW-1133">Transmembrane helix</keyword>
<gene>
    <name evidence="8" type="ORF">CLAU1311_LOCUS9044</name>
</gene>
<organism evidence="8">
    <name type="scientific">Chloropicon laureae</name>
    <dbReference type="NCBI Taxonomy" id="464258"/>
    <lineage>
        <taxon>Eukaryota</taxon>
        <taxon>Viridiplantae</taxon>
        <taxon>Chlorophyta</taxon>
        <taxon>Chloropicophyceae</taxon>
        <taxon>Chloropicales</taxon>
        <taxon>Chloropicaceae</taxon>
        <taxon>Chloropicon</taxon>
    </lineage>
</organism>
<reference evidence="8" key="1">
    <citation type="submission" date="2021-01" db="EMBL/GenBank/DDBJ databases">
        <authorList>
            <person name="Corre E."/>
            <person name="Pelletier E."/>
            <person name="Niang G."/>
            <person name="Scheremetjew M."/>
            <person name="Finn R."/>
            <person name="Kale V."/>
            <person name="Holt S."/>
            <person name="Cochrane G."/>
            <person name="Meng A."/>
            <person name="Brown T."/>
            <person name="Cohen L."/>
        </authorList>
    </citation>
    <scope>NUCLEOTIDE SEQUENCE</scope>
    <source>
        <strain evidence="8">RCC856</strain>
    </source>
</reference>